<protein>
    <submittedName>
        <fullName evidence="1">Uncharacterized protein</fullName>
    </submittedName>
</protein>
<accession>A0A8J2EL77</accession>
<gene>
    <name evidence="1" type="ORF">HICCMSTLAB_LOCUS2231</name>
</gene>
<name>A0A8J2EL77_COTCN</name>
<evidence type="ECO:0000313" key="1">
    <source>
        <dbReference type="EMBL" id="CAG5076607.1"/>
    </source>
</evidence>
<comment type="caution">
    <text evidence="1">The sequence shown here is derived from an EMBL/GenBank/DDBJ whole genome shotgun (WGS) entry which is preliminary data.</text>
</comment>
<evidence type="ECO:0000313" key="2">
    <source>
        <dbReference type="Proteomes" id="UP000786811"/>
    </source>
</evidence>
<reference evidence="1" key="1">
    <citation type="submission" date="2021-04" db="EMBL/GenBank/DDBJ databases">
        <authorList>
            <person name="Chebbi M.A.C M."/>
        </authorList>
    </citation>
    <scope>NUCLEOTIDE SEQUENCE</scope>
</reference>
<proteinExistence type="predicted"/>
<dbReference type="EMBL" id="CAJNRD030001117">
    <property type="protein sequence ID" value="CAG5076607.1"/>
    <property type="molecule type" value="Genomic_DNA"/>
</dbReference>
<dbReference type="SUPFAM" id="SSF49599">
    <property type="entry name" value="TRAF domain-like"/>
    <property type="match status" value="1"/>
</dbReference>
<dbReference type="Proteomes" id="UP000786811">
    <property type="component" value="Unassembled WGS sequence"/>
</dbReference>
<organism evidence="1 2">
    <name type="scientific">Cotesia congregata</name>
    <name type="common">Parasitoid wasp</name>
    <name type="synonym">Apanteles congregatus</name>
    <dbReference type="NCBI Taxonomy" id="51543"/>
    <lineage>
        <taxon>Eukaryota</taxon>
        <taxon>Metazoa</taxon>
        <taxon>Ecdysozoa</taxon>
        <taxon>Arthropoda</taxon>
        <taxon>Hexapoda</taxon>
        <taxon>Insecta</taxon>
        <taxon>Pterygota</taxon>
        <taxon>Neoptera</taxon>
        <taxon>Endopterygota</taxon>
        <taxon>Hymenoptera</taxon>
        <taxon>Apocrita</taxon>
        <taxon>Ichneumonoidea</taxon>
        <taxon>Braconidae</taxon>
        <taxon>Microgastrinae</taxon>
        <taxon>Cotesia</taxon>
    </lineage>
</organism>
<dbReference type="AlphaFoldDB" id="A0A8J2EL77"/>
<keyword evidence="2" id="KW-1185">Reference proteome</keyword>
<sequence>MEPIELKSSQKDVQSVDKKWLSIFLMLSTESSVEAKTKYLCVGGWGNRKFLETNELLEKKDELVPNNTLTIGIELTVFDSFTTISNSLFGCLNQEHQRSLAADDFKGSAIQTILQAISKAPNVDLLIKRILNTIQLDCQHGSKKA</sequence>